<evidence type="ECO:0000313" key="2">
    <source>
        <dbReference type="Proteomes" id="UP000185544"/>
    </source>
</evidence>
<dbReference type="AlphaFoldDB" id="A0A1L6MW97"/>
<evidence type="ECO:0000313" key="1">
    <source>
        <dbReference type="EMBL" id="APR99796.1"/>
    </source>
</evidence>
<dbReference type="STRING" id="1882918.BCY86_03225"/>
<sequence>MGRFLGTNAGIFLEMVTCMIHSPQRLLGRVGVARLVLALELSLTCEVNTTRVALAICSQRVLMHAWILAPSKSSLATRRFAAQLIEGVGRQRSGTGALQGDECPFRLFEGGAIGSILKRLFADRDPSCWRYASVARGLLYP</sequence>
<gene>
    <name evidence="1" type="ORF">BCY86_03225</name>
</gene>
<dbReference type="KEGG" id="pabo:BCY86_03225"/>
<accession>A0A1L6MW97</accession>
<dbReference type="EMBL" id="CP016908">
    <property type="protein sequence ID" value="APR99796.1"/>
    <property type="molecule type" value="Genomic_DNA"/>
</dbReference>
<organism evidence="1 2">
    <name type="scientific">Pajaroellobacter abortibovis</name>
    <dbReference type="NCBI Taxonomy" id="1882918"/>
    <lineage>
        <taxon>Bacteria</taxon>
        <taxon>Pseudomonadati</taxon>
        <taxon>Myxococcota</taxon>
        <taxon>Polyangia</taxon>
        <taxon>Polyangiales</taxon>
        <taxon>Polyangiaceae</taxon>
    </lineage>
</organism>
<reference evidence="1 2" key="1">
    <citation type="submission" date="2016-08" db="EMBL/GenBank/DDBJ databases">
        <title>Identification and validation of antigenic proteins from Pajaroellobacter abortibovis using de-novo genome sequence assembly and reverse vaccinology.</title>
        <authorList>
            <person name="Welly B.T."/>
            <person name="Miller M.R."/>
            <person name="Stott J.L."/>
            <person name="Blanchard M.T."/>
            <person name="Islas-Trejo A.D."/>
            <person name="O'Rourke S.M."/>
            <person name="Young A.E."/>
            <person name="Medrano J.F."/>
            <person name="Van Eenennaam A.L."/>
        </authorList>
    </citation>
    <scope>NUCLEOTIDE SEQUENCE [LARGE SCALE GENOMIC DNA]</scope>
    <source>
        <strain evidence="1 2">BTF92-0548A/99-0131</strain>
    </source>
</reference>
<name>A0A1L6MW97_9BACT</name>
<keyword evidence="2" id="KW-1185">Reference proteome</keyword>
<proteinExistence type="predicted"/>
<dbReference type="Proteomes" id="UP000185544">
    <property type="component" value="Chromosome"/>
</dbReference>
<protein>
    <submittedName>
        <fullName evidence="1">Uncharacterized protein</fullName>
    </submittedName>
</protein>